<comment type="similarity">
    <text evidence="3">Belongs to the serpin family.</text>
</comment>
<evidence type="ECO:0000313" key="6">
    <source>
        <dbReference type="EMBL" id="KPP74333.1"/>
    </source>
</evidence>
<evidence type="ECO:0000259" key="5">
    <source>
        <dbReference type="SMART" id="SM00093"/>
    </source>
</evidence>
<dbReference type="GO" id="GO:0005615">
    <property type="term" value="C:extracellular space"/>
    <property type="evidence" value="ECO:0007669"/>
    <property type="project" value="InterPro"/>
</dbReference>
<dbReference type="PANTHER" id="PTHR11461:SF191">
    <property type="entry name" value="PROTEIN Z-DEPENDENT PROTEASE INHIBITOR"/>
    <property type="match status" value="1"/>
</dbReference>
<keyword evidence="4" id="KW-0732">Signal</keyword>
<accession>A0A0P7VL47</accession>
<dbReference type="GO" id="GO:0045861">
    <property type="term" value="P:negative regulation of proteolysis"/>
    <property type="evidence" value="ECO:0007669"/>
    <property type="project" value="UniProtKB-ARBA"/>
</dbReference>
<gene>
    <name evidence="6" type="ORF">Z043_106511</name>
</gene>
<dbReference type="SMART" id="SM00093">
    <property type="entry name" value="SERPIN"/>
    <property type="match status" value="1"/>
</dbReference>
<dbReference type="InterPro" id="IPR000215">
    <property type="entry name" value="Serpin_fam"/>
</dbReference>
<dbReference type="PRINTS" id="PR00780">
    <property type="entry name" value="LEUSERPINII"/>
</dbReference>
<dbReference type="GO" id="GO:0004867">
    <property type="term" value="F:serine-type endopeptidase inhibitor activity"/>
    <property type="evidence" value="ECO:0007669"/>
    <property type="project" value="UniProtKB-KW"/>
</dbReference>
<dbReference type="EMBL" id="JARO02001820">
    <property type="protein sequence ID" value="KPP74333.1"/>
    <property type="molecule type" value="Genomic_DNA"/>
</dbReference>
<dbReference type="PANTHER" id="PTHR11461">
    <property type="entry name" value="SERINE PROTEASE INHIBITOR, SERPIN"/>
    <property type="match status" value="1"/>
</dbReference>
<dbReference type="InterPro" id="IPR033835">
    <property type="entry name" value="PZI_serpin_dom"/>
</dbReference>
<dbReference type="InterPro" id="IPR042178">
    <property type="entry name" value="Serpin_sf_1"/>
</dbReference>
<dbReference type="InterPro" id="IPR023796">
    <property type="entry name" value="Serpin_dom"/>
</dbReference>
<proteinExistence type="inferred from homology"/>
<reference evidence="6 7" key="1">
    <citation type="submission" date="2015-08" db="EMBL/GenBank/DDBJ databases">
        <title>The genome of the Asian arowana (Scleropages formosus).</title>
        <authorList>
            <person name="Tan M.H."/>
            <person name="Gan H.M."/>
            <person name="Croft L.J."/>
            <person name="Austin C.M."/>
        </authorList>
    </citation>
    <scope>NUCLEOTIDE SEQUENCE [LARGE SCALE GENOMIC DNA]</scope>
    <source>
        <strain evidence="6">Aro1</strain>
    </source>
</reference>
<dbReference type="AlphaFoldDB" id="A0A0P7VL47"/>
<dbReference type="InterPro" id="IPR023795">
    <property type="entry name" value="Serpin_CS"/>
</dbReference>
<dbReference type="PROSITE" id="PS00284">
    <property type="entry name" value="SERPIN"/>
    <property type="match status" value="1"/>
</dbReference>
<dbReference type="Pfam" id="PF00079">
    <property type="entry name" value="Serpin"/>
    <property type="match status" value="1"/>
</dbReference>
<evidence type="ECO:0000256" key="3">
    <source>
        <dbReference type="RuleBase" id="RU000411"/>
    </source>
</evidence>
<evidence type="ECO:0000256" key="4">
    <source>
        <dbReference type="SAM" id="SignalP"/>
    </source>
</evidence>
<dbReference type="FunFam" id="3.30.497.10:FF:000001">
    <property type="entry name" value="Serine protease inhibitor"/>
    <property type="match status" value="1"/>
</dbReference>
<evidence type="ECO:0000313" key="7">
    <source>
        <dbReference type="Proteomes" id="UP000034805"/>
    </source>
</evidence>
<dbReference type="FunFam" id="2.30.39.10:FF:000035">
    <property type="entry name" value="Serine protease inhibitor (serpin) 16"/>
    <property type="match status" value="1"/>
</dbReference>
<dbReference type="InterPro" id="IPR036186">
    <property type="entry name" value="Serpin_sf"/>
</dbReference>
<dbReference type="Proteomes" id="UP000034805">
    <property type="component" value="Unassembled WGS sequence"/>
</dbReference>
<dbReference type="FunFam" id="2.10.310.10:FF:000001">
    <property type="entry name" value="Serpin family A member 1"/>
    <property type="match status" value="1"/>
</dbReference>
<dbReference type="SUPFAM" id="SSF56574">
    <property type="entry name" value="Serpins"/>
    <property type="match status" value="1"/>
</dbReference>
<organism evidence="6 7">
    <name type="scientific">Scleropages formosus</name>
    <name type="common">Asian bonytongue</name>
    <name type="synonym">Osteoglossum formosum</name>
    <dbReference type="NCBI Taxonomy" id="113540"/>
    <lineage>
        <taxon>Eukaryota</taxon>
        <taxon>Metazoa</taxon>
        <taxon>Chordata</taxon>
        <taxon>Craniata</taxon>
        <taxon>Vertebrata</taxon>
        <taxon>Euteleostomi</taxon>
        <taxon>Actinopterygii</taxon>
        <taxon>Neopterygii</taxon>
        <taxon>Teleostei</taxon>
        <taxon>Osteoglossocephala</taxon>
        <taxon>Osteoglossomorpha</taxon>
        <taxon>Osteoglossiformes</taxon>
        <taxon>Osteoglossidae</taxon>
        <taxon>Scleropages</taxon>
    </lineage>
</organism>
<sequence>MKTTFILLLIWAALLTPFGGTQEASPNVTELSTKNIDFAMDLYRLIASHHDDNIFFSPLCMSTAFSVLAMGARSSTREQILKGLRLDVLDRDERPELLAKLFRELQSNITQDGGLQLNQGTALFVRLQFEVSKAFSDQMQEYFNADILNVDFANSKTSKATINDYIKHKTGDKVTDMISKIDPYTQLILVNTIFFQGNWELPFIAKSTTKQRFYVDKYNIVQVPMMYNDNSFYVARDANLKMRLLKLPYLGGAAMLIVLPEKTEDYTAIDDHINAEVFQGWLKQLKKTRMEVNLPRFKMEQSYEMHKILPDLGISDVFTNSANLSGISTEFGLKVSEVLHKAVIEVDETGTTAAAATTTGIVAKSMPLRFVVDRPFFFFIYHEVTNTILFMGRVIDPTKM</sequence>
<keyword evidence="1" id="KW-0646">Protease inhibitor</keyword>
<dbReference type="GO" id="GO:0007596">
    <property type="term" value="P:blood coagulation"/>
    <property type="evidence" value="ECO:0007669"/>
    <property type="project" value="InterPro"/>
</dbReference>
<feature type="chain" id="PRO_5006143851" evidence="4">
    <location>
        <begin position="24"/>
        <end position="400"/>
    </location>
</feature>
<feature type="signal peptide" evidence="4">
    <location>
        <begin position="1"/>
        <end position="23"/>
    </location>
</feature>
<dbReference type="CDD" id="cd02055">
    <property type="entry name" value="serpinA10_PZI"/>
    <property type="match status" value="1"/>
</dbReference>
<name>A0A0P7VL47_SCLFO</name>
<evidence type="ECO:0000256" key="2">
    <source>
        <dbReference type="ARBA" id="ARBA00022900"/>
    </source>
</evidence>
<evidence type="ECO:0000256" key="1">
    <source>
        <dbReference type="ARBA" id="ARBA00022690"/>
    </source>
</evidence>
<comment type="caution">
    <text evidence="6">The sequence shown here is derived from an EMBL/GenBank/DDBJ whole genome shotgun (WGS) entry which is preliminary data.</text>
</comment>
<dbReference type="STRING" id="113540.ENSSFOP00015023514"/>
<keyword evidence="2" id="KW-0722">Serine protease inhibitor</keyword>
<dbReference type="InterPro" id="IPR042185">
    <property type="entry name" value="Serpin_sf_2"/>
</dbReference>
<dbReference type="GO" id="GO:0030195">
    <property type="term" value="P:negative regulation of blood coagulation"/>
    <property type="evidence" value="ECO:0007669"/>
    <property type="project" value="UniProtKB-ARBA"/>
</dbReference>
<dbReference type="Gene3D" id="3.30.497.10">
    <property type="entry name" value="Antithrombin, subunit I, domain 2"/>
    <property type="match status" value="1"/>
</dbReference>
<protein>
    <submittedName>
        <fullName evidence="6">Protein Z-dependent protease inhibitor-like</fullName>
    </submittedName>
</protein>
<dbReference type="Gene3D" id="2.30.39.10">
    <property type="entry name" value="Alpha-1-antitrypsin, domain 1"/>
    <property type="match status" value="1"/>
</dbReference>
<feature type="domain" description="Serpin" evidence="5">
    <location>
        <begin position="40"/>
        <end position="397"/>
    </location>
</feature>